<dbReference type="Pfam" id="PF02265">
    <property type="entry name" value="S1-P1_nuclease"/>
    <property type="match status" value="1"/>
</dbReference>
<dbReference type="GO" id="GO:0004519">
    <property type="term" value="F:endonuclease activity"/>
    <property type="evidence" value="ECO:0007669"/>
    <property type="project" value="UniProtKB-KW"/>
</dbReference>
<keyword evidence="6" id="KW-0325">Glycoprotein</keyword>
<evidence type="ECO:0000256" key="5">
    <source>
        <dbReference type="ARBA" id="ARBA00023157"/>
    </source>
</evidence>
<feature type="signal peptide" evidence="7">
    <location>
        <begin position="1"/>
        <end position="22"/>
    </location>
</feature>
<keyword evidence="7" id="KW-0732">Signal</keyword>
<keyword evidence="2" id="KW-0479">Metal-binding</keyword>
<gene>
    <name evidence="8" type="ORF">ElP_39520</name>
</gene>
<evidence type="ECO:0000256" key="4">
    <source>
        <dbReference type="ARBA" id="ARBA00022801"/>
    </source>
</evidence>
<dbReference type="AlphaFoldDB" id="A0A518H5D9"/>
<dbReference type="PANTHER" id="PTHR33146:SF26">
    <property type="entry name" value="ENDONUCLEASE 4"/>
    <property type="match status" value="1"/>
</dbReference>
<dbReference type="GO" id="GO:0016788">
    <property type="term" value="F:hydrolase activity, acting on ester bonds"/>
    <property type="evidence" value="ECO:0007669"/>
    <property type="project" value="InterPro"/>
</dbReference>
<dbReference type="CDD" id="cd11010">
    <property type="entry name" value="S1-P1_nuclease"/>
    <property type="match status" value="1"/>
</dbReference>
<reference evidence="8 9" key="1">
    <citation type="submission" date="2019-02" db="EMBL/GenBank/DDBJ databases">
        <title>Deep-cultivation of Planctomycetes and their phenomic and genomic characterization uncovers novel biology.</title>
        <authorList>
            <person name="Wiegand S."/>
            <person name="Jogler M."/>
            <person name="Boedeker C."/>
            <person name="Pinto D."/>
            <person name="Vollmers J."/>
            <person name="Rivas-Marin E."/>
            <person name="Kohn T."/>
            <person name="Peeters S.H."/>
            <person name="Heuer A."/>
            <person name="Rast P."/>
            <person name="Oberbeckmann S."/>
            <person name="Bunk B."/>
            <person name="Jeske O."/>
            <person name="Meyerdierks A."/>
            <person name="Storesund J.E."/>
            <person name="Kallscheuer N."/>
            <person name="Luecker S."/>
            <person name="Lage O.M."/>
            <person name="Pohl T."/>
            <person name="Merkel B.J."/>
            <person name="Hornburger P."/>
            <person name="Mueller R.-W."/>
            <person name="Bruemmer F."/>
            <person name="Labrenz M."/>
            <person name="Spormann A.M."/>
            <person name="Op den Camp H."/>
            <person name="Overmann J."/>
            <person name="Amann R."/>
            <person name="Jetten M.S.M."/>
            <person name="Mascher T."/>
            <person name="Medema M.H."/>
            <person name="Devos D.P."/>
            <person name="Kaster A.-K."/>
            <person name="Ovreas L."/>
            <person name="Rohde M."/>
            <person name="Galperin M.Y."/>
            <person name="Jogler C."/>
        </authorList>
    </citation>
    <scope>NUCLEOTIDE SEQUENCE [LARGE SCALE GENOMIC DNA]</scope>
    <source>
        <strain evidence="8 9">ElP</strain>
    </source>
</reference>
<dbReference type="PANTHER" id="PTHR33146">
    <property type="entry name" value="ENDONUCLEASE 4"/>
    <property type="match status" value="1"/>
</dbReference>
<name>A0A518H5D9_9BACT</name>
<dbReference type="Proteomes" id="UP000317835">
    <property type="component" value="Chromosome"/>
</dbReference>
<dbReference type="RefSeq" id="WP_145272042.1">
    <property type="nucleotide sequence ID" value="NZ_CP036426.1"/>
</dbReference>
<keyword evidence="3" id="KW-0255">Endonuclease</keyword>
<evidence type="ECO:0000313" key="9">
    <source>
        <dbReference type="Proteomes" id="UP000317835"/>
    </source>
</evidence>
<dbReference type="GO" id="GO:0006308">
    <property type="term" value="P:DNA catabolic process"/>
    <property type="evidence" value="ECO:0007669"/>
    <property type="project" value="InterPro"/>
</dbReference>
<keyword evidence="5" id="KW-1015">Disulfide bond</keyword>
<organism evidence="8 9">
    <name type="scientific">Tautonia plasticadhaerens</name>
    <dbReference type="NCBI Taxonomy" id="2527974"/>
    <lineage>
        <taxon>Bacteria</taxon>
        <taxon>Pseudomonadati</taxon>
        <taxon>Planctomycetota</taxon>
        <taxon>Planctomycetia</taxon>
        <taxon>Isosphaerales</taxon>
        <taxon>Isosphaeraceae</taxon>
        <taxon>Tautonia</taxon>
    </lineage>
</organism>
<feature type="chain" id="PRO_5022061646" evidence="7">
    <location>
        <begin position="23"/>
        <end position="311"/>
    </location>
</feature>
<evidence type="ECO:0000256" key="3">
    <source>
        <dbReference type="ARBA" id="ARBA00022759"/>
    </source>
</evidence>
<dbReference type="KEGG" id="tpla:ElP_39520"/>
<dbReference type="OrthoDB" id="267579at2"/>
<evidence type="ECO:0000256" key="6">
    <source>
        <dbReference type="ARBA" id="ARBA00023180"/>
    </source>
</evidence>
<evidence type="ECO:0000313" key="8">
    <source>
        <dbReference type="EMBL" id="QDV36042.1"/>
    </source>
</evidence>
<accession>A0A518H5D9</accession>
<dbReference type="InterPro" id="IPR003154">
    <property type="entry name" value="S1/P1nuclease"/>
</dbReference>
<evidence type="ECO:0000256" key="2">
    <source>
        <dbReference type="ARBA" id="ARBA00022723"/>
    </source>
</evidence>
<dbReference type="InterPro" id="IPR008947">
    <property type="entry name" value="PLipase_C/P1_nuclease_dom_sf"/>
</dbReference>
<dbReference type="SUPFAM" id="SSF48537">
    <property type="entry name" value="Phospholipase C/P1 nuclease"/>
    <property type="match status" value="1"/>
</dbReference>
<dbReference type="GO" id="GO:0003676">
    <property type="term" value="F:nucleic acid binding"/>
    <property type="evidence" value="ECO:0007669"/>
    <property type="project" value="InterPro"/>
</dbReference>
<evidence type="ECO:0000256" key="7">
    <source>
        <dbReference type="SAM" id="SignalP"/>
    </source>
</evidence>
<evidence type="ECO:0000256" key="1">
    <source>
        <dbReference type="ARBA" id="ARBA00022722"/>
    </source>
</evidence>
<protein>
    <submittedName>
        <fullName evidence="8">S1/P1 Nuclease</fullName>
    </submittedName>
</protein>
<sequence precursor="true">MSPCLPIASAMIAVLLASPPPAPPTATWNDCGHRVIAAIAFEQMEPVARQAVVDLLREHPAARDAAFWRGHEGNGDDPDLNLFLNASVFPDDARRPGPFTRYDVGRAHYVNFRIMVGPDGRVREVLPPIQDPGDDDPHGDVLESLAANVALAGDRSAAPDDRALALSWIFHQVGDLHQPLHNVARFAPATPDGDRGGNDIRFGEYTLHGFWDWALGGDASAEAVDALAAALVAEHPRASFANRLAWKEPVEWSREGVRLALRYAYNNLDFTVGEFPEPPIGYEADATNVARSQCALAGYRLADLLSDLVAE</sequence>
<keyword evidence="1" id="KW-0540">Nuclease</keyword>
<keyword evidence="9" id="KW-1185">Reference proteome</keyword>
<keyword evidence="4" id="KW-0378">Hydrolase</keyword>
<dbReference type="Gene3D" id="1.10.575.10">
    <property type="entry name" value="P1 Nuclease"/>
    <property type="match status" value="1"/>
</dbReference>
<dbReference type="GO" id="GO:0046872">
    <property type="term" value="F:metal ion binding"/>
    <property type="evidence" value="ECO:0007669"/>
    <property type="project" value="UniProtKB-KW"/>
</dbReference>
<dbReference type="EMBL" id="CP036426">
    <property type="protein sequence ID" value="QDV36042.1"/>
    <property type="molecule type" value="Genomic_DNA"/>
</dbReference>
<proteinExistence type="predicted"/>